<dbReference type="InterPro" id="IPR007789">
    <property type="entry name" value="DUF688"/>
</dbReference>
<evidence type="ECO:0008006" key="4">
    <source>
        <dbReference type="Google" id="ProtNLM"/>
    </source>
</evidence>
<gene>
    <name evidence="2" type="ORF">C3L33_03133</name>
</gene>
<accession>A0A6A4MFR3</accession>
<name>A0A6A4MFR3_9ERIC</name>
<dbReference type="PANTHER" id="PTHR37767:SF1">
    <property type="entry name" value="HYDROXYPROLINE-RICH GLYCOPROTEIN FAMILY PROTEIN"/>
    <property type="match status" value="1"/>
</dbReference>
<sequence>MAEVEPSESSNRTRIRQPISVPFVWEEKPGTPKKDWKPSTKTVNPVVPLPVKLVASIPFEWEEKPGTPLRRFSQAPQEVGIQLPPEKLIELDSPLIKTTDSGDENGSEEEQYRIFKSDVDGYGFETDGSFCSAPSVPTSCLVSSLAVSNAVPILETSRTGNNSGELKSPSSPDSENSYATGTSLVGEAFLECLFPLLSSPHTSFLEKHGRTEKSSSNIPRKVQSKDFDRESNCSVAVRRSLTLGELLMMSSRISYRRKEVQMQLPMVILQLLLLLLTPATETMKNRAIGRCIFRINSWMGINHWIEGLQRKWKRQLRLKLM</sequence>
<organism evidence="2 3">
    <name type="scientific">Rhododendron williamsianum</name>
    <dbReference type="NCBI Taxonomy" id="262921"/>
    <lineage>
        <taxon>Eukaryota</taxon>
        <taxon>Viridiplantae</taxon>
        <taxon>Streptophyta</taxon>
        <taxon>Embryophyta</taxon>
        <taxon>Tracheophyta</taxon>
        <taxon>Spermatophyta</taxon>
        <taxon>Magnoliopsida</taxon>
        <taxon>eudicotyledons</taxon>
        <taxon>Gunneridae</taxon>
        <taxon>Pentapetalae</taxon>
        <taxon>asterids</taxon>
        <taxon>Ericales</taxon>
        <taxon>Ericaceae</taxon>
        <taxon>Ericoideae</taxon>
        <taxon>Rhodoreae</taxon>
        <taxon>Rhododendron</taxon>
    </lineage>
</organism>
<dbReference type="Pfam" id="PF05097">
    <property type="entry name" value="DUF688"/>
    <property type="match status" value="1"/>
</dbReference>
<feature type="region of interest" description="Disordered" evidence="1">
    <location>
        <begin position="156"/>
        <end position="178"/>
    </location>
</feature>
<dbReference type="Proteomes" id="UP000428333">
    <property type="component" value="Linkage Group LG02"/>
</dbReference>
<dbReference type="PANTHER" id="PTHR37767">
    <property type="entry name" value="HYDROXYPROLINE-RICH GLYCOPROTEIN FAMILY PROTEIN"/>
    <property type="match status" value="1"/>
</dbReference>
<proteinExistence type="predicted"/>
<feature type="non-terminal residue" evidence="2">
    <location>
        <position position="1"/>
    </location>
</feature>
<dbReference type="EMBL" id="QEFC01000312">
    <property type="protein sequence ID" value="KAE9464948.1"/>
    <property type="molecule type" value="Genomic_DNA"/>
</dbReference>
<reference evidence="2 3" key="1">
    <citation type="journal article" date="2019" name="Genome Biol. Evol.">
        <title>The Rhododendron genome and chromosomal organization provide insight into shared whole-genome duplications across the heath family (Ericaceae).</title>
        <authorList>
            <person name="Soza V.L."/>
            <person name="Lindsley D."/>
            <person name="Waalkes A."/>
            <person name="Ramage E."/>
            <person name="Patwardhan R.P."/>
            <person name="Burton J.N."/>
            <person name="Adey A."/>
            <person name="Kumar A."/>
            <person name="Qiu R."/>
            <person name="Shendure J."/>
            <person name="Hall B."/>
        </authorList>
    </citation>
    <scope>NUCLEOTIDE SEQUENCE [LARGE SCALE GENOMIC DNA]</scope>
    <source>
        <strain evidence="2">RSF 1966-606</strain>
    </source>
</reference>
<dbReference type="OrthoDB" id="1938864at2759"/>
<evidence type="ECO:0000256" key="1">
    <source>
        <dbReference type="SAM" id="MobiDB-lite"/>
    </source>
</evidence>
<comment type="caution">
    <text evidence="2">The sequence shown here is derived from an EMBL/GenBank/DDBJ whole genome shotgun (WGS) entry which is preliminary data.</text>
</comment>
<protein>
    <recommendedName>
        <fullName evidence="4">Hydroxyproline-rich glycoprotein family protein</fullName>
    </recommendedName>
</protein>
<evidence type="ECO:0000313" key="2">
    <source>
        <dbReference type="EMBL" id="KAE9464948.1"/>
    </source>
</evidence>
<keyword evidence="3" id="KW-1185">Reference proteome</keyword>
<evidence type="ECO:0000313" key="3">
    <source>
        <dbReference type="Proteomes" id="UP000428333"/>
    </source>
</evidence>
<dbReference type="AlphaFoldDB" id="A0A6A4MFR3"/>